<feature type="site" description="Influences the redox potential of the prosthetic heme and FAD groups" evidence="15">
    <location>
        <position position="84"/>
    </location>
</feature>
<comment type="catalytic activity">
    <reaction evidence="13 15">
        <text>2 nitric oxide + NADH + 2 O2 = 2 nitrate + NAD(+) + H(+)</text>
        <dbReference type="Rhea" id="RHEA:19469"/>
        <dbReference type="ChEBI" id="CHEBI:15378"/>
        <dbReference type="ChEBI" id="CHEBI:15379"/>
        <dbReference type="ChEBI" id="CHEBI:16480"/>
        <dbReference type="ChEBI" id="CHEBI:17632"/>
        <dbReference type="ChEBI" id="CHEBI:57540"/>
        <dbReference type="ChEBI" id="CHEBI:57945"/>
        <dbReference type="EC" id="1.14.12.17"/>
    </reaction>
</comment>
<feature type="active site" description="Charge relay system" evidence="15">
    <location>
        <position position="137"/>
    </location>
</feature>
<dbReference type="Gene3D" id="1.10.490.10">
    <property type="entry name" value="Globins"/>
    <property type="match status" value="1"/>
</dbReference>
<dbReference type="CDD" id="cd06184">
    <property type="entry name" value="flavohem_like_fad_nad_binding"/>
    <property type="match status" value="1"/>
</dbReference>
<evidence type="ECO:0000256" key="15">
    <source>
        <dbReference type="HAMAP-Rule" id="MF_01252"/>
    </source>
</evidence>
<keyword evidence="10 15" id="KW-0560">Oxidoreductase</keyword>
<organism evidence="18 19">
    <name type="scientific">Bacillus carboniphilus</name>
    <dbReference type="NCBI Taxonomy" id="86663"/>
    <lineage>
        <taxon>Bacteria</taxon>
        <taxon>Bacillati</taxon>
        <taxon>Bacillota</taxon>
        <taxon>Bacilli</taxon>
        <taxon>Bacillales</taxon>
        <taxon>Bacillaceae</taxon>
        <taxon>Bacillus</taxon>
    </lineage>
</organism>
<keyword evidence="15" id="KW-0216">Detoxification</keyword>
<accession>A0ABP3FK46</accession>
<dbReference type="CDD" id="cd14777">
    <property type="entry name" value="Yhb1-globin-like"/>
    <property type="match status" value="1"/>
</dbReference>
<dbReference type="NCBIfam" id="NF009805">
    <property type="entry name" value="PRK13289.1"/>
    <property type="match status" value="1"/>
</dbReference>
<reference evidence="19" key="1">
    <citation type="journal article" date="2019" name="Int. J. Syst. Evol. Microbiol.">
        <title>The Global Catalogue of Microorganisms (GCM) 10K type strain sequencing project: providing services to taxonomists for standard genome sequencing and annotation.</title>
        <authorList>
            <consortium name="The Broad Institute Genomics Platform"/>
            <consortium name="The Broad Institute Genome Sequencing Center for Infectious Disease"/>
            <person name="Wu L."/>
            <person name="Ma J."/>
        </authorList>
    </citation>
    <scope>NUCLEOTIDE SEQUENCE [LARGE SCALE GENOMIC DNA]</scope>
    <source>
        <strain evidence="19">JCM 9731</strain>
    </source>
</reference>
<dbReference type="InterPro" id="IPR008333">
    <property type="entry name" value="Cbr1-like_FAD-bd_dom"/>
</dbReference>
<keyword evidence="3 15" id="KW-0813">Transport</keyword>
<evidence type="ECO:0000259" key="16">
    <source>
        <dbReference type="PROSITE" id="PS01033"/>
    </source>
</evidence>
<evidence type="ECO:0000256" key="8">
    <source>
        <dbReference type="ARBA" id="ARBA00022827"/>
    </source>
</evidence>
<dbReference type="InterPro" id="IPR039261">
    <property type="entry name" value="FNR_nucleotide-bd"/>
</dbReference>
<proteinExistence type="inferred from homology"/>
<dbReference type="PROSITE" id="PS01033">
    <property type="entry name" value="GLOBIN"/>
    <property type="match status" value="1"/>
</dbReference>
<evidence type="ECO:0000256" key="9">
    <source>
        <dbReference type="ARBA" id="ARBA00022857"/>
    </source>
</evidence>
<evidence type="ECO:0000256" key="2">
    <source>
        <dbReference type="ARBA" id="ARBA00008414"/>
    </source>
</evidence>
<evidence type="ECO:0000256" key="11">
    <source>
        <dbReference type="ARBA" id="ARBA00023004"/>
    </source>
</evidence>
<dbReference type="Proteomes" id="UP001500782">
    <property type="component" value="Unassembled WGS sequence"/>
</dbReference>
<feature type="binding site" evidence="15">
    <location>
        <begin position="275"/>
        <end position="280"/>
    </location>
    <ligand>
        <name>NADP(+)</name>
        <dbReference type="ChEBI" id="CHEBI:58349"/>
    </ligand>
</feature>
<evidence type="ECO:0000256" key="1">
    <source>
        <dbReference type="ARBA" id="ARBA00006401"/>
    </source>
</evidence>
<keyword evidence="4 15" id="KW-0349">Heme</keyword>
<comment type="cofactor">
    <cofactor evidence="15">
        <name>FAD</name>
        <dbReference type="ChEBI" id="CHEBI:57692"/>
    </cofactor>
    <text evidence="15">Binds 1 FAD per subunit.</text>
</comment>
<keyword evidence="7 15" id="KW-0479">Metal-binding</keyword>
<comment type="domain">
    <text evidence="15">Consists of two distinct domains; an N-terminal heme-containing oxygen-binding domain and a C-terminal reductase domain with binding sites for FAD and NAD(P)H.</text>
</comment>
<dbReference type="SUPFAM" id="SSF46458">
    <property type="entry name" value="Globin-like"/>
    <property type="match status" value="1"/>
</dbReference>
<dbReference type="InterPro" id="IPR009050">
    <property type="entry name" value="Globin-like_sf"/>
</dbReference>
<evidence type="ECO:0000256" key="5">
    <source>
        <dbReference type="ARBA" id="ARBA00022621"/>
    </source>
</evidence>
<evidence type="ECO:0000256" key="13">
    <source>
        <dbReference type="ARBA" id="ARBA00048649"/>
    </source>
</evidence>
<keyword evidence="5 15" id="KW-0561">Oxygen transport</keyword>
<dbReference type="PANTHER" id="PTHR43396">
    <property type="entry name" value="FLAVOHEMOPROTEIN"/>
    <property type="match status" value="1"/>
</dbReference>
<dbReference type="InterPro" id="IPR017927">
    <property type="entry name" value="FAD-bd_FR_type"/>
</dbReference>
<dbReference type="SUPFAM" id="SSF52343">
    <property type="entry name" value="Ferredoxin reductase-like, C-terminal NADP-linked domain"/>
    <property type="match status" value="1"/>
</dbReference>
<evidence type="ECO:0000313" key="19">
    <source>
        <dbReference type="Proteomes" id="UP001500782"/>
    </source>
</evidence>
<feature type="binding site" description="proximal binding residue" evidence="15">
    <location>
        <position position="85"/>
    </location>
    <ligand>
        <name>heme b</name>
        <dbReference type="ChEBI" id="CHEBI:60344"/>
    </ligand>
    <ligandPart>
        <name>Fe</name>
        <dbReference type="ChEBI" id="CHEBI:18248"/>
    </ligandPart>
</feature>
<feature type="site" description="Involved in heme-bound ligand stabilization and O-O bond activation" evidence="15">
    <location>
        <position position="29"/>
    </location>
</feature>
<evidence type="ECO:0000313" key="18">
    <source>
        <dbReference type="EMBL" id="GAA0319438.1"/>
    </source>
</evidence>
<evidence type="ECO:0000259" key="17">
    <source>
        <dbReference type="PROSITE" id="PS51384"/>
    </source>
</evidence>
<comment type="similarity">
    <text evidence="2 15">Belongs to the globin family. Two-domain flavohemoproteins subfamily.</text>
</comment>
<dbReference type="PRINTS" id="PR00371">
    <property type="entry name" value="FPNCR"/>
</dbReference>
<dbReference type="RefSeq" id="WP_343796495.1">
    <property type="nucleotide sequence ID" value="NZ_BAAADJ010000006.1"/>
</dbReference>
<dbReference type="HAMAP" id="MF_01252">
    <property type="entry name" value="Hmp"/>
    <property type="match status" value="1"/>
</dbReference>
<dbReference type="EMBL" id="BAAADJ010000006">
    <property type="protein sequence ID" value="GAA0319438.1"/>
    <property type="molecule type" value="Genomic_DNA"/>
</dbReference>
<feature type="domain" description="FAD-binding FR-type" evidence="17">
    <location>
        <begin position="152"/>
        <end position="262"/>
    </location>
</feature>
<feature type="site" description="Influences the redox potential of the prosthetic heme and FAD groups" evidence="15">
    <location>
        <position position="396"/>
    </location>
</feature>
<evidence type="ECO:0000256" key="3">
    <source>
        <dbReference type="ARBA" id="ARBA00022448"/>
    </source>
</evidence>
<name>A0ABP3FK46_9BACI</name>
<protein>
    <recommendedName>
        <fullName evidence="15">Flavohemoprotein</fullName>
    </recommendedName>
    <alternativeName>
        <fullName evidence="15">Flavohemoglobin</fullName>
    </alternativeName>
    <alternativeName>
        <fullName evidence="15">Hemoglobin-like protein</fullName>
    </alternativeName>
    <alternativeName>
        <fullName evidence="15">Nitric oxide dioxygenase</fullName>
        <shortName evidence="15">NO oxygenase</shortName>
        <shortName evidence="15">NOD</shortName>
        <ecNumber evidence="15">1.14.12.17</ecNumber>
    </alternativeName>
</protein>
<keyword evidence="19" id="KW-1185">Reference proteome</keyword>
<gene>
    <name evidence="18" type="primary">hmpA</name>
    <name evidence="15" type="synonym">hmp</name>
    <name evidence="18" type="ORF">GCM10008967_07450</name>
</gene>
<dbReference type="PRINTS" id="PR00410">
    <property type="entry name" value="PHEHYDRXLASE"/>
</dbReference>
<dbReference type="InterPro" id="IPR000971">
    <property type="entry name" value="Globin"/>
</dbReference>
<dbReference type="InterPro" id="IPR012292">
    <property type="entry name" value="Globin/Proto"/>
</dbReference>
<dbReference type="PROSITE" id="PS51384">
    <property type="entry name" value="FAD_FR"/>
    <property type="match status" value="1"/>
</dbReference>
<dbReference type="InterPro" id="IPR001433">
    <property type="entry name" value="OxRdtase_FAD/NAD-bd"/>
</dbReference>
<dbReference type="Pfam" id="PF00970">
    <property type="entry name" value="FAD_binding_6"/>
    <property type="match status" value="1"/>
</dbReference>
<dbReference type="Pfam" id="PF00042">
    <property type="entry name" value="Globin"/>
    <property type="match status" value="1"/>
</dbReference>
<comment type="function">
    <text evidence="15">Is involved in NO detoxification in an aerobic process, termed nitric oxide dioxygenase (NOD) reaction that utilizes O(2) and NAD(P)H to convert NO to nitrate, which protects the bacterium from various noxious nitrogen compounds. Therefore, plays a central role in the inducible response to nitrosative stress.</text>
</comment>
<feature type="binding site" evidence="15">
    <location>
        <begin position="397"/>
        <end position="400"/>
    </location>
    <ligand>
        <name>FAD</name>
        <dbReference type="ChEBI" id="CHEBI:57692"/>
    </ligand>
</feature>
<dbReference type="SUPFAM" id="SSF63380">
    <property type="entry name" value="Riboflavin synthase domain-like"/>
    <property type="match status" value="1"/>
</dbReference>
<evidence type="ECO:0000256" key="14">
    <source>
        <dbReference type="ARBA" id="ARBA00049433"/>
    </source>
</evidence>
<feature type="active site" description="Charge relay system" evidence="15">
    <location>
        <position position="95"/>
    </location>
</feature>
<dbReference type="InterPro" id="IPR017938">
    <property type="entry name" value="Riboflavin_synthase-like_b-brl"/>
</dbReference>
<keyword evidence="8 15" id="KW-0274">FAD</keyword>
<evidence type="ECO:0000256" key="6">
    <source>
        <dbReference type="ARBA" id="ARBA00022630"/>
    </source>
</evidence>
<keyword evidence="12 15" id="KW-0520">NAD</keyword>
<evidence type="ECO:0000256" key="10">
    <source>
        <dbReference type="ARBA" id="ARBA00023002"/>
    </source>
</evidence>
<keyword evidence="9 15" id="KW-0521">NADP</keyword>
<keyword evidence="6 15" id="KW-0285">Flavoprotein</keyword>
<dbReference type="InterPro" id="IPR023950">
    <property type="entry name" value="Hmp"/>
</dbReference>
<evidence type="ECO:0000256" key="4">
    <source>
        <dbReference type="ARBA" id="ARBA00022617"/>
    </source>
</evidence>
<feature type="binding site" evidence="15">
    <location>
        <begin position="206"/>
        <end position="209"/>
    </location>
    <ligand>
        <name>FAD</name>
        <dbReference type="ChEBI" id="CHEBI:57692"/>
    </ligand>
</feature>
<feature type="region of interest" description="Reductase" evidence="15">
    <location>
        <begin position="149"/>
        <end position="412"/>
    </location>
</feature>
<evidence type="ECO:0000256" key="7">
    <source>
        <dbReference type="ARBA" id="ARBA00022723"/>
    </source>
</evidence>
<comment type="catalytic activity">
    <reaction evidence="14 15">
        <text>2 nitric oxide + NADPH + 2 O2 = 2 nitrate + NADP(+) + H(+)</text>
        <dbReference type="Rhea" id="RHEA:19465"/>
        <dbReference type="ChEBI" id="CHEBI:15378"/>
        <dbReference type="ChEBI" id="CHEBI:15379"/>
        <dbReference type="ChEBI" id="CHEBI:16480"/>
        <dbReference type="ChEBI" id="CHEBI:17632"/>
        <dbReference type="ChEBI" id="CHEBI:57783"/>
        <dbReference type="ChEBI" id="CHEBI:58349"/>
        <dbReference type="EC" id="1.14.12.17"/>
    </reaction>
</comment>
<keyword evidence="11 15" id="KW-0408">Iron</keyword>
<comment type="similarity">
    <text evidence="1 15">In the C-terminal section; belongs to the flavoprotein pyridine nucleotide cytochrome reductase family.</text>
</comment>
<comment type="caution">
    <text evidence="18">The sequence shown here is derived from an EMBL/GenBank/DDBJ whole genome shotgun (WGS) entry which is preliminary data.</text>
</comment>
<feature type="domain" description="Globin" evidence="16">
    <location>
        <begin position="1"/>
        <end position="138"/>
    </location>
</feature>
<dbReference type="Gene3D" id="3.40.50.80">
    <property type="entry name" value="Nucleotide-binding domain of ferredoxin-NADP reductase (FNR) module"/>
    <property type="match status" value="1"/>
</dbReference>
<dbReference type="EC" id="1.14.12.17" evidence="15"/>
<dbReference type="PANTHER" id="PTHR43396:SF3">
    <property type="entry name" value="FLAVOHEMOPROTEIN"/>
    <property type="match status" value="1"/>
</dbReference>
<dbReference type="Pfam" id="PF00175">
    <property type="entry name" value="NAD_binding_1"/>
    <property type="match status" value="1"/>
</dbReference>
<feature type="binding site" evidence="15">
    <location>
        <position position="190"/>
    </location>
    <ligand>
        <name>FAD</name>
        <dbReference type="ChEBI" id="CHEBI:57692"/>
    </ligand>
</feature>
<comment type="cofactor">
    <cofactor evidence="15">
        <name>heme b</name>
        <dbReference type="ChEBI" id="CHEBI:60344"/>
    </cofactor>
    <text evidence="15">Binds 1 heme b (iron(II)-protoporphyrin IX) group per subunit.</text>
</comment>
<dbReference type="InterPro" id="IPR001709">
    <property type="entry name" value="Flavoprot_Pyr_Nucl_cyt_Rdtase"/>
</dbReference>
<evidence type="ECO:0000256" key="12">
    <source>
        <dbReference type="ARBA" id="ARBA00023027"/>
    </source>
</evidence>
<dbReference type="Gene3D" id="2.40.30.10">
    <property type="entry name" value="Translation factors"/>
    <property type="match status" value="1"/>
</dbReference>
<sequence>MLNQKTIDIIKSTAPVLEVHGTTITKRFYEMMFTAHPELLNIFNHANQRKGRQQQSLANTVYAAAVHIDRLEEIIPVVKQIAHKHRSLGIKPEHYPIVGENLLAAIKDVLGDAATDEIIGAWAEAYGVIADAFIGVEKEMYEEAKAADGGWDDFRKFSVAKKVVESDEITSFYLKATDGGPISTFVPGQYISVKLEIEGEEYTHIRQYSLSDAPGKDYYRISVKREVGGEVPDGVVTNYLHDKVAEGDEVLVSAPAGDFVVDMDSSEPIVLLAGGVGVTPLMSMMNHVMETQPEREIVMINAVRNGDVHAFRDNILAKNLEHPALHYYACYSAPTDADREAGRYHREGFVTKEWLEQVVPDVKGSQYYFCGPEGFMKHVFATLKDMGVADEKIRFEFFGPAMDIQKVEVESK</sequence>